<feature type="transmembrane region" description="Helical" evidence="6">
    <location>
        <begin position="40"/>
        <end position="60"/>
    </location>
</feature>
<feature type="transmembrane region" description="Helical" evidence="6">
    <location>
        <begin position="130"/>
        <end position="148"/>
    </location>
</feature>
<dbReference type="SMART" id="SM00679">
    <property type="entry name" value="CTNS"/>
    <property type="match status" value="2"/>
</dbReference>
<comment type="subcellular location">
    <subcellularLocation>
        <location evidence="1">Membrane</location>
        <topology evidence="1">Multi-pass membrane protein</topology>
    </subcellularLocation>
</comment>
<dbReference type="AlphaFoldDB" id="A0A0C9Y4U7"/>
<dbReference type="PANTHER" id="PTHR16201">
    <property type="entry name" value="SEVEN TRANSMEMBRANE PROTEIN 1-RELATED"/>
    <property type="match status" value="1"/>
</dbReference>
<dbReference type="InterPro" id="IPR006603">
    <property type="entry name" value="PQ-loop_rpt"/>
</dbReference>
<dbReference type="PANTHER" id="PTHR16201:SF37">
    <property type="entry name" value="PQ-LOOP REPEAT-CONTAINING PROTEIN"/>
    <property type="match status" value="1"/>
</dbReference>
<sequence length="297" mass="32983">MAIHNAVAEQVFGTMGTICWTGQLIPQVWKSWREKATNGLSHWLVLLWGISGTFLGVYAFLQRLNVPLMIQPQLFSFLCFISWGQCQYYGEKRARAVAFLMTVSVMAFFGGLEAILVVTIRPMHDKGNHVPTNFFGILAAVLISAALLPQYWEIYRLKEVVGISILFISIDMIGGVFNDLSLIFKKEFDAIAAASYTLVVVLDGVVLVSALILNPRARRRRRAERAVLEAASLQISSVTSRSASRPDGCLGMDTLAVNSPTSRPRANSRLSMRSLTVSPTIMQEEGRHIPQQPNRKP</sequence>
<dbReference type="OrthoDB" id="407617at2759"/>
<accession>A0A0C9Y4U7</accession>
<evidence type="ECO:0000256" key="2">
    <source>
        <dbReference type="ARBA" id="ARBA00022692"/>
    </source>
</evidence>
<dbReference type="EMBL" id="KN838540">
    <property type="protein sequence ID" value="KIK08959.1"/>
    <property type="molecule type" value="Genomic_DNA"/>
</dbReference>
<evidence type="ECO:0000313" key="8">
    <source>
        <dbReference type="Proteomes" id="UP000054477"/>
    </source>
</evidence>
<dbReference type="Gene3D" id="1.20.1280.290">
    <property type="match status" value="2"/>
</dbReference>
<feature type="transmembrane region" description="Helical" evidence="6">
    <location>
        <begin position="160"/>
        <end position="184"/>
    </location>
</feature>
<dbReference type="GO" id="GO:0016020">
    <property type="term" value="C:membrane"/>
    <property type="evidence" value="ECO:0007669"/>
    <property type="project" value="UniProtKB-SubCell"/>
</dbReference>
<gene>
    <name evidence="7" type="ORF">K443DRAFT_1151</name>
</gene>
<protein>
    <submittedName>
        <fullName evidence="7">Uncharacterized protein</fullName>
    </submittedName>
</protein>
<evidence type="ECO:0000256" key="5">
    <source>
        <dbReference type="SAM" id="MobiDB-lite"/>
    </source>
</evidence>
<keyword evidence="2 6" id="KW-0812">Transmembrane</keyword>
<evidence type="ECO:0000313" key="7">
    <source>
        <dbReference type="EMBL" id="KIK08959.1"/>
    </source>
</evidence>
<dbReference type="Proteomes" id="UP000054477">
    <property type="component" value="Unassembled WGS sequence"/>
</dbReference>
<feature type="region of interest" description="Disordered" evidence="5">
    <location>
        <begin position="239"/>
        <end position="297"/>
    </location>
</feature>
<dbReference type="InterPro" id="IPR051415">
    <property type="entry name" value="LAAT-1"/>
</dbReference>
<evidence type="ECO:0000256" key="1">
    <source>
        <dbReference type="ARBA" id="ARBA00004141"/>
    </source>
</evidence>
<reference evidence="7 8" key="1">
    <citation type="submission" date="2014-04" db="EMBL/GenBank/DDBJ databases">
        <authorList>
            <consortium name="DOE Joint Genome Institute"/>
            <person name="Kuo A."/>
            <person name="Kohler A."/>
            <person name="Nagy L.G."/>
            <person name="Floudas D."/>
            <person name="Copeland A."/>
            <person name="Barry K.W."/>
            <person name="Cichocki N."/>
            <person name="Veneault-Fourrey C."/>
            <person name="LaButti K."/>
            <person name="Lindquist E.A."/>
            <person name="Lipzen A."/>
            <person name="Lundell T."/>
            <person name="Morin E."/>
            <person name="Murat C."/>
            <person name="Sun H."/>
            <person name="Tunlid A."/>
            <person name="Henrissat B."/>
            <person name="Grigoriev I.V."/>
            <person name="Hibbett D.S."/>
            <person name="Martin F."/>
            <person name="Nordberg H.P."/>
            <person name="Cantor M.N."/>
            <person name="Hua S.X."/>
        </authorList>
    </citation>
    <scope>NUCLEOTIDE SEQUENCE [LARGE SCALE GENOMIC DNA]</scope>
    <source>
        <strain evidence="7 8">LaAM-08-1</strain>
    </source>
</reference>
<evidence type="ECO:0000256" key="6">
    <source>
        <dbReference type="SAM" id="Phobius"/>
    </source>
</evidence>
<proteinExistence type="predicted"/>
<keyword evidence="3 6" id="KW-1133">Transmembrane helix</keyword>
<evidence type="ECO:0000256" key="3">
    <source>
        <dbReference type="ARBA" id="ARBA00022989"/>
    </source>
</evidence>
<name>A0A0C9Y4U7_9AGAR</name>
<feature type="transmembrane region" description="Helical" evidence="6">
    <location>
        <begin position="190"/>
        <end position="213"/>
    </location>
</feature>
<dbReference type="Pfam" id="PF04193">
    <property type="entry name" value="PQ-loop"/>
    <property type="match status" value="2"/>
</dbReference>
<feature type="compositionally biased region" description="Polar residues" evidence="5">
    <location>
        <begin position="256"/>
        <end position="281"/>
    </location>
</feature>
<feature type="transmembrane region" description="Helical" evidence="6">
    <location>
        <begin position="96"/>
        <end position="118"/>
    </location>
</feature>
<evidence type="ECO:0000256" key="4">
    <source>
        <dbReference type="ARBA" id="ARBA00023136"/>
    </source>
</evidence>
<reference evidence="8" key="2">
    <citation type="submission" date="2015-01" db="EMBL/GenBank/DDBJ databases">
        <title>Evolutionary Origins and Diversification of the Mycorrhizal Mutualists.</title>
        <authorList>
            <consortium name="DOE Joint Genome Institute"/>
            <consortium name="Mycorrhizal Genomics Consortium"/>
            <person name="Kohler A."/>
            <person name="Kuo A."/>
            <person name="Nagy L.G."/>
            <person name="Floudas D."/>
            <person name="Copeland A."/>
            <person name="Barry K.W."/>
            <person name="Cichocki N."/>
            <person name="Veneault-Fourrey C."/>
            <person name="LaButti K."/>
            <person name="Lindquist E.A."/>
            <person name="Lipzen A."/>
            <person name="Lundell T."/>
            <person name="Morin E."/>
            <person name="Murat C."/>
            <person name="Riley R."/>
            <person name="Ohm R."/>
            <person name="Sun H."/>
            <person name="Tunlid A."/>
            <person name="Henrissat B."/>
            <person name="Grigoriev I.V."/>
            <person name="Hibbett D.S."/>
            <person name="Martin F."/>
        </authorList>
    </citation>
    <scope>NUCLEOTIDE SEQUENCE [LARGE SCALE GENOMIC DNA]</scope>
    <source>
        <strain evidence="8">LaAM-08-1</strain>
    </source>
</reference>
<keyword evidence="4 6" id="KW-0472">Membrane</keyword>
<dbReference type="HOGENOM" id="CLU_040201_0_0_1"/>
<keyword evidence="8" id="KW-1185">Reference proteome</keyword>
<organism evidence="7 8">
    <name type="scientific">Laccaria amethystina LaAM-08-1</name>
    <dbReference type="NCBI Taxonomy" id="1095629"/>
    <lineage>
        <taxon>Eukaryota</taxon>
        <taxon>Fungi</taxon>
        <taxon>Dikarya</taxon>
        <taxon>Basidiomycota</taxon>
        <taxon>Agaricomycotina</taxon>
        <taxon>Agaricomycetes</taxon>
        <taxon>Agaricomycetidae</taxon>
        <taxon>Agaricales</taxon>
        <taxon>Agaricineae</taxon>
        <taxon>Hydnangiaceae</taxon>
        <taxon>Laccaria</taxon>
    </lineage>
</organism>